<dbReference type="InterPro" id="IPR002528">
    <property type="entry name" value="MATE_fam"/>
</dbReference>
<protein>
    <recommendedName>
        <fullName evidence="4">Probable multidrug resistance protein NorM</fullName>
    </recommendedName>
    <alternativeName>
        <fullName evidence="12">Multidrug-efflux transporter</fullName>
    </alternativeName>
</protein>
<organism evidence="14 15">
    <name type="scientific">Geosporobacter ferrireducens</name>
    <dbReference type="NCBI Taxonomy" id="1424294"/>
    <lineage>
        <taxon>Bacteria</taxon>
        <taxon>Bacillati</taxon>
        <taxon>Bacillota</taxon>
        <taxon>Clostridia</taxon>
        <taxon>Peptostreptococcales</taxon>
        <taxon>Thermotaleaceae</taxon>
        <taxon>Geosporobacter</taxon>
    </lineage>
</organism>
<comment type="similarity">
    <text evidence="3">Belongs to the multi antimicrobial extrusion (MATE) (TC 2.A.66.1) family.</text>
</comment>
<feature type="transmembrane region" description="Helical" evidence="13">
    <location>
        <begin position="314"/>
        <end position="336"/>
    </location>
</feature>
<proteinExistence type="inferred from homology"/>
<evidence type="ECO:0000256" key="4">
    <source>
        <dbReference type="ARBA" id="ARBA00020268"/>
    </source>
</evidence>
<comment type="function">
    <text evidence="1">Multidrug efflux pump.</text>
</comment>
<keyword evidence="6" id="KW-0050">Antiport</keyword>
<evidence type="ECO:0000313" key="14">
    <source>
        <dbReference type="EMBL" id="AOT69542.1"/>
    </source>
</evidence>
<evidence type="ECO:0000256" key="9">
    <source>
        <dbReference type="ARBA" id="ARBA00022989"/>
    </source>
</evidence>
<evidence type="ECO:0000256" key="11">
    <source>
        <dbReference type="ARBA" id="ARBA00023136"/>
    </source>
</evidence>
<gene>
    <name evidence="14" type="ORF">Gferi_08110</name>
</gene>
<dbReference type="EMBL" id="CP017269">
    <property type="protein sequence ID" value="AOT69542.1"/>
    <property type="molecule type" value="Genomic_DNA"/>
</dbReference>
<feature type="transmembrane region" description="Helical" evidence="13">
    <location>
        <begin position="406"/>
        <end position="425"/>
    </location>
</feature>
<evidence type="ECO:0000256" key="1">
    <source>
        <dbReference type="ARBA" id="ARBA00003408"/>
    </source>
</evidence>
<evidence type="ECO:0000256" key="7">
    <source>
        <dbReference type="ARBA" id="ARBA00022475"/>
    </source>
</evidence>
<evidence type="ECO:0000256" key="8">
    <source>
        <dbReference type="ARBA" id="ARBA00022692"/>
    </source>
</evidence>
<feature type="transmembrane region" description="Helical" evidence="13">
    <location>
        <begin position="271"/>
        <end position="294"/>
    </location>
</feature>
<name>A0A1D8GF60_9FIRM</name>
<dbReference type="NCBIfam" id="TIGR00797">
    <property type="entry name" value="matE"/>
    <property type="match status" value="1"/>
</dbReference>
<feature type="transmembrane region" description="Helical" evidence="13">
    <location>
        <begin position="158"/>
        <end position="178"/>
    </location>
</feature>
<feature type="transmembrane region" description="Helical" evidence="13">
    <location>
        <begin position="184"/>
        <end position="204"/>
    </location>
</feature>
<feature type="transmembrane region" description="Helical" evidence="13">
    <location>
        <begin position="126"/>
        <end position="146"/>
    </location>
</feature>
<comment type="subcellular location">
    <subcellularLocation>
        <location evidence="2">Cell membrane</location>
        <topology evidence="2">Multi-pass membrane protein</topology>
    </subcellularLocation>
</comment>
<dbReference type="Pfam" id="PF01554">
    <property type="entry name" value="MatE"/>
    <property type="match status" value="2"/>
</dbReference>
<accession>A0A1D8GF60</accession>
<keyword evidence="7" id="KW-1003">Cell membrane</keyword>
<keyword evidence="5" id="KW-0813">Transport</keyword>
<keyword evidence="8 13" id="KW-0812">Transmembrane</keyword>
<dbReference type="STRING" id="1424294.Gferi_08110"/>
<sequence length="442" mass="48857">MKSKEYLKLAIPFTISTITQPLLGAVDTAVIGRLEDPAYIGGVAVGTVIFSTLYWLFGFLRVSTSGYSAQALGTKDEKDSLFALFRPGIIALIVSAIFLMLQVTIISTAMKLIHPDAAVARQASTYFYILIWGAPFVLLNYVNLGWLMGRKKVKASMFLQIFTNILNIVLDILFVIYFKMGVAGVAYATLIAQATAFAIGFYLVSMNLNLLSVKNYLTQLFDKTAFKKIMGVNTDLMIRTVCLLVVTNMFVAKGAALGTEMLAANAVLFQIHYMIAYFFDGFANASSVFVGTAVGEKNVKLYSEVLKISTKMTFILAVVMSLGIFFFREGIIHIFTVIESVIDLSLAYSLWLVIYPFAVGIGLVYYGLFTGATYTAPVRDSMLLSLAAFLMAYFGIVPLWGNHGLWFSYILFSLGRSIFLAFYITNFKKKVFAFKGEQAICV</sequence>
<dbReference type="KEGG" id="gfe:Gferi_08110"/>
<dbReference type="GO" id="GO:0042910">
    <property type="term" value="F:xenobiotic transmembrane transporter activity"/>
    <property type="evidence" value="ECO:0007669"/>
    <property type="project" value="InterPro"/>
</dbReference>
<dbReference type="InterPro" id="IPR050222">
    <property type="entry name" value="MATE_MdtK"/>
</dbReference>
<feature type="transmembrane region" description="Helical" evidence="13">
    <location>
        <begin position="381"/>
        <end position="400"/>
    </location>
</feature>
<keyword evidence="9 13" id="KW-1133">Transmembrane helix</keyword>
<evidence type="ECO:0000256" key="3">
    <source>
        <dbReference type="ARBA" id="ARBA00010199"/>
    </source>
</evidence>
<evidence type="ECO:0000256" key="13">
    <source>
        <dbReference type="SAM" id="Phobius"/>
    </source>
</evidence>
<dbReference type="AlphaFoldDB" id="A0A1D8GF60"/>
<feature type="transmembrane region" description="Helical" evidence="13">
    <location>
        <begin position="40"/>
        <end position="60"/>
    </location>
</feature>
<reference evidence="14 15" key="1">
    <citation type="submission" date="2016-09" db="EMBL/GenBank/DDBJ databases">
        <title>Genomic analysis reveals versatility of anaerobic energy metabolism of Geosporobacter ferrireducens IRF9 of phylum Firmicutes.</title>
        <authorList>
            <person name="Kim S.-J."/>
        </authorList>
    </citation>
    <scope>NUCLEOTIDE SEQUENCE [LARGE SCALE GENOMIC DNA]</scope>
    <source>
        <strain evidence="14 15">IRF9</strain>
    </source>
</reference>
<dbReference type="Proteomes" id="UP000095743">
    <property type="component" value="Chromosome"/>
</dbReference>
<dbReference type="PANTHER" id="PTHR43298:SF2">
    <property type="entry name" value="FMN_FAD EXPORTER YEEO-RELATED"/>
    <property type="match status" value="1"/>
</dbReference>
<keyword evidence="10" id="KW-0406">Ion transport</keyword>
<keyword evidence="11 13" id="KW-0472">Membrane</keyword>
<feature type="transmembrane region" description="Helical" evidence="13">
    <location>
        <begin position="81"/>
        <end position="106"/>
    </location>
</feature>
<feature type="transmembrane region" description="Helical" evidence="13">
    <location>
        <begin position="236"/>
        <end position="259"/>
    </location>
</feature>
<feature type="transmembrane region" description="Helical" evidence="13">
    <location>
        <begin position="348"/>
        <end position="369"/>
    </location>
</feature>
<dbReference type="GO" id="GO:0006811">
    <property type="term" value="P:monoatomic ion transport"/>
    <property type="evidence" value="ECO:0007669"/>
    <property type="project" value="UniProtKB-KW"/>
</dbReference>
<dbReference type="PIRSF" id="PIRSF006603">
    <property type="entry name" value="DinF"/>
    <property type="match status" value="1"/>
</dbReference>
<dbReference type="CDD" id="cd13136">
    <property type="entry name" value="MATE_DinF_like"/>
    <property type="match status" value="1"/>
</dbReference>
<dbReference type="GO" id="GO:0015297">
    <property type="term" value="F:antiporter activity"/>
    <property type="evidence" value="ECO:0007669"/>
    <property type="project" value="UniProtKB-KW"/>
</dbReference>
<evidence type="ECO:0000256" key="5">
    <source>
        <dbReference type="ARBA" id="ARBA00022448"/>
    </source>
</evidence>
<dbReference type="InterPro" id="IPR048279">
    <property type="entry name" value="MdtK-like"/>
</dbReference>
<evidence type="ECO:0000313" key="15">
    <source>
        <dbReference type="Proteomes" id="UP000095743"/>
    </source>
</evidence>
<dbReference type="GO" id="GO:0005886">
    <property type="term" value="C:plasma membrane"/>
    <property type="evidence" value="ECO:0007669"/>
    <property type="project" value="UniProtKB-SubCell"/>
</dbReference>
<evidence type="ECO:0000256" key="12">
    <source>
        <dbReference type="ARBA" id="ARBA00031636"/>
    </source>
</evidence>
<evidence type="ECO:0000256" key="6">
    <source>
        <dbReference type="ARBA" id="ARBA00022449"/>
    </source>
</evidence>
<dbReference type="InterPro" id="IPR044644">
    <property type="entry name" value="DinF-like"/>
</dbReference>
<dbReference type="RefSeq" id="WP_069975332.1">
    <property type="nucleotide sequence ID" value="NZ_CP017269.1"/>
</dbReference>
<keyword evidence="15" id="KW-1185">Reference proteome</keyword>
<evidence type="ECO:0000256" key="2">
    <source>
        <dbReference type="ARBA" id="ARBA00004651"/>
    </source>
</evidence>
<evidence type="ECO:0000256" key="10">
    <source>
        <dbReference type="ARBA" id="ARBA00023065"/>
    </source>
</evidence>
<dbReference type="PANTHER" id="PTHR43298">
    <property type="entry name" value="MULTIDRUG RESISTANCE PROTEIN NORM-RELATED"/>
    <property type="match status" value="1"/>
</dbReference>
<dbReference type="OrthoDB" id="9776324at2"/>